<feature type="transmembrane region" description="Helical" evidence="2">
    <location>
        <begin position="4115"/>
        <end position="4136"/>
    </location>
</feature>
<dbReference type="Proteomes" id="UP000785679">
    <property type="component" value="Unassembled WGS sequence"/>
</dbReference>
<feature type="compositionally biased region" description="Polar residues" evidence="1">
    <location>
        <begin position="4537"/>
        <end position="4558"/>
    </location>
</feature>
<feature type="domain" description="DUF7630" evidence="3">
    <location>
        <begin position="3921"/>
        <end position="3971"/>
    </location>
</feature>
<sequence length="4792" mass="521693">MNTQNGTCDWGGEYCSNGHWQHGCEKCLGDPVNTGGNNWIMTTTASEQQSASHFFTSTFRECVQCQNNKWCTKCIATDITKCQACPSVYATTPCTQGTTQAGGYTDANCAVKVPSQNRNCAMCKDGFYIKTAGNTTSSNNWDVCEYYQTVNKEWCSLGTLNTAASCDECVYGYSVKGSGADKKCYSCQDNKFYPGVVRCNIDTTTGNPTASTGCRDGYADSNGKCVSNCGVGKYGKATYASSGKIIDSKCYTCNSNCYQCVGGGSNECISCKAGFYLSRDTTVNTWGSMTTSGSCVAKAAAAGGTYYDTLYVINENDKNAADVQSQLGTAGSPFNFLIDGIAKALELGAPYTKAEITIRLKTGVGGFGGQYHEHWVRPITTAEKNYIPSKYDFQQTTSIIIMPDNAIQQVIYFKLRDKFTFNVGAGLTLKNVKIDADDSTYYPEYLSSIDTNTASASSGSWKAPKDPTEQCLMTQGLGAGLFTFDINSQTKLTTPPTLTLDTVEITNVQYEFNSLIEMNPYGGRVVIKNSKFTNINSCGALIRNKQAILSRTFTPGTTDDYYTYYLMRSYQMLYDMYTSKYATAMTSPFSGCTETAPCSSIVLDTNTFSSINKLATLQTAPVTVNAAGKLQYMGIILDLDNFPGSVSLTGNTFTSIGPRYSTCTIARQMDTNPVYSAAADEYPSYGVKDKYQIKSLISLVNHKYTADFISNTFLKCAGTKGIIYLDMKHKTNVRRAFFYQNTFTQNSGYYESSVIFIRARGPVEGGSVYTRVPYDTGNANAPTITMGAGVDAETPTNYYCSGYHFEDNLFQQNIGCTMQGGGVIKFECVDYGETSSLGNDKIIPTSLTSAVLANYQKINHANHNTRYESVANQPTVAGAAIPVDLNMVTFKSNEFNQNFGTGGLGLVDIKGAPRVQLLLEKYTKNGDSVKEAIASSKLGLTVVTEDATDMTIQNGFNNAGSSYGAAKLMKSLINIERSSQLVVNGLDISWNWMIENECTSPRAQVLSLSDFSGQLSMTNIAIADQIGYYNTFVYSGSELNLPTSGLTTIIKTASSTQLFYFSPSVTFKSITLNEWSVQRINYYESSQSGCSGQSMIMSIPGDQAVASSFVMSSATLQSVQDINCYQCTSPMIVVNADAVAISNTKFSTINPDCYSSTASATNNPLNPLILFKLKRPFKSGMAGPVEILTTQTITLSNVQVDTFQAQSYGANQGRVFEFEYLAHSVLADERVPSSNQVVISNSAFSNVKTYSSGQIIYADMSDMRMSISLCSFTGITGQASSGQYGGVIQAVTLGQLTIDQVTATNFAVTQTTSSNGGGGFLYTNQNQVLAISITTSTFTCSSTALTTTAKNLANSQSSQKGSAIHLDGQGSQYSLTVSDSTFTNCYSAYQGGALSLSQASSSKLAVTISGSNFIQNSAIKGGSIYCRNCEINPWSTNVFNSNYADQGGDIYVWNLKNTMSTNPVMFSYHKHTFATGYSYGGSIYYLEDNTSLDTKWNMVQDVVAGSTKSELTDNSAISNDGGFMYANVAKSLTMLIQKAIITSNTAAINGGFIQFEGSGSLTITVDQATVSSNLATAGTGSLVSSGSSIDKGTITFQATVISDNEAKTDGGLLYLDGSGAKSLTFDSCTVTNAKATSGGGGVSYMKGSSTAVIIKSVADSTTNTSFVNTQSQGSMKDGGAFANYITGGGSCTLTMSSSTMTTTYTMGKGGMFFCSGSGTSTVFIQDSQLDDTKASGTGSYQKSGGVFYIAVSGAINWKSQTTKFATIQADYIGGFAYLKGSSVTAWMNTKSEISQLYSKSGGGSFYLESGSTGTSTLTLTASTVTNTKTDTVGGLVWAKGGTALVNIEVQSVVTACTAKTSGGVVYLEATGSNTLTLNDKSVISGGEATDQYGGISYMLGQDNYLTINNGAIASGCSAKKGAGCFYFGGIGKNEIVVNKGTQIESQISSSLCNSTLAGDLCNGGVFYLVGNNQKFTLVGATIQSVKSKGHGGIIYSAPSSSGATVKFVNVDSSIFTEFYSAKNGSFMYVSDTNAPTVTLPLSNSQFECSKLGGFGQETDLWWVMANLANDVNPTTIGGLFHFQKGVKGEVLSKGNVYEKCNTTVEGAVFYAYQDVWIYDEQSRFRSNAGKKGLLFCDHCTAYFNSSYFEYNVAREASLVYLRSEYAPGVNVTFYNASIMSGISVGNGGAVSTWGQYDGWIQFLNTSLIQQFTSGGDGGFFFIDNPKMKMNYSDTNWNHLYAYGKGGYIYGNNGISSTFSVMCKLGNITSAIDAGNVGPDAGAGGATINGCIIPCGSGTITEYQYDSLLAIAKNRFSMYRYVSKQVVSTGNTFRNCLGKAGAIFNLIDSELTDEGSVFESNGGVKGGVAYCKNCKMTFKGSNFTNNFGTYGGLFYIENNGLLRLEDVIITQATASEKGGIVYGEGGLEPLPATPLHTSVEINIVQTANGGLPVIFENIKSYKDAGLVYLKNGKLVITDSAIKKVSAGEDGGLIYTEDDVQVTIVRSNFSALTASRGGFIYSTGLSTQTSTSTIAFQGPLYFTNIAAIVGGGGFYFNHPKLAVDMKTLVYLSDCHVSAGNGGVFFLENIKTIDFSPPSGSISNYTNFSVPNPYYGSFMYSLSRGANIGIKNCNISCSPYNPDYTADIEDYLIQQNSVPKFGGAFYIQDANVVTSQDSNYFNCYQTNKGSIFYLKSVEVSGETTYITELQENGGSQYFNNQAEMGGLIYCDSCNLTLNGLTKSILITKNYAREGGVIYIRDTSKTVIAYTTFKGNKASMKGGLMSLQNPNTGAQGTITISSSIIDDTKAISGIDEGVGGAIHFDTIRISAFNMENVTITKAYAEKDGGVFYVSKMKGTISLIKSKFIEFKVSQTQLGSFFYSGTETDVKLLISESFIKCSNVFTEVEADTAVENKVALRAGAIYMESSILGIVSDKVEYYNCYQCQDGGIFTLVDTKLFDSFSKYVGIQALYGGVMKCTNCEFTIKDSVMDDNRALQGGIFLIENSASGTVQRTSFINTKAQVNGGLMSVIQSGLNSPVETLIQFLDCPNIKGSKAETGAVFYLNQPYMKILLKSVTIQYPKATVAAVARIDSGLSFSLENVIIQNVAATESAILYSQSPKFTLSIASSTITCDTLYSSDDQIAPLKKEYVEFNSTNTFFISGGSETQVKISKSTFSQCGPREDGGIFRLEGKVNFTDTESTYQDNSAIEGGVWSCSGCNITLEKTKLYYNQARRGGVLKLEASGNLTVIQGYFEQNSAYEQAGVLFVTTQSLFNIKNTDFIKNYGNVSSTIDVLGGSSSETNYIESCTFENNRAEKNTLALNKAKAVISKTYFRDNTANERTKNLFLGFAEVNISDCTFKSPIAKNAANQVLLDDTLGSFIFVILDVTLLIQNSVFVNGLSRYGGALYISGSSTVSIESSLFSTNMAAVQGGAIYANGFKGFTISKNTRFINNLALSQGDDFYMSNTEEAFSMDEVTVDNPYARNSIHAEYVQLIMNKVTIQNINKSNKSEMGAAIQCLFCRRMVITNSLFSNLKSQMGGAIYLTDQPENKRTTTLDKTQKYLIKNTIFTSIDAYVGGALYLDRPQSVVISDSTFTHLRALNKSDDLKTDMPFGIGGAIYYSCGADDPDCSLTITGKTQFVGNFAQIKGGAIHWDYYEPVFGAGVEFSGNKAGWYGDSISCYAQQLKKITLAEYKGQVERINFPISAEEAAAEQNSTRRRLSESSQLLTNTVEQSKANATGVRSGGKIPEFYVAHVDKYGQIVAEFDSKIRVAIDDSAIKKDENTIRYTPILAGTQQYTTYAGVAAIDDLEFSAAPGYNYKLTFLSTGIDEELPQNEEFKELLDTSTIDFDFNVTLRECEIGEYFTEVGKCIKCDAAQGYSLKQMVEPGDCEACPSDKAECSGGNDIGPKPGYWRSSNTSDNFLRCPNPDVCLGWVSPDYNPMGACAKGYSGVLCAECEPGYSLTGLAKCAKCPDMVSNVIKLSGMMLLIIGIFTFMVRSTLNSATQPKNTTSVYMKILMNHFQLILLVSSFNFQWPEQLESFFKQTGTVSEAGTQVVSVDCFLNSKSSIGLDNINYFYTFFVKLLIFALIPFILLAASYGFWALRTLSTHRFERAKAISTLVISLFIIHPNIVQYMFNDFNCKDIDGTQRVYVDMTIVCYQRVHSFWSYTVAMPSIIVWGLGIPFFAFILMYRERTLLHTLDLKQKFGFLYNGYQLDMFFWEIVIMYRKIAMIFISVFIQPQGVITQAMIVFLLMIIFLIINMKKKPYVSIALNDLETMSLLTSAISIYCGIFFITNIPPEDLDDLPQSVKGVIALSPGMRLSFFFMIILANLVFFGYWAYKMINEVKNTLIKKFEKGYLLLCLCGDRVKLEQLKHQQKIDEENEQLREGYFKAIGKLKGLYKDGKLILTHQTLERAIVYLNEDRYLEALGLAKREITEKDQRRFNRVTQGAQLKENEKAKNAKGYYSQAFRETLEAQREQRKRAAQKGEIGDALAIEEEFMSGNKLMGASYYTNAYTLNDDDNTSMMGPPEHHRRPVSNQSLGTHIGQMSQDYSNGTLENVKIKNQEKTPHDENDILGASDRSQLRQQRLKEEQLAKLDKSLKDSDKDETSGNEEEEENEKQKKHLEKRGQQPEGANIGKMLHKGQLQFKVRAAGVKKLQTQQQQPTKGGIKAGLDRSRQRKQEESKVIKNKNEDLMDNPRLMETKQKMLFIDAEKIERDLMKDIDISEKLDSSDESHDRKHKDSIDGEGDSIDNDIIGLSNNKKKGNIRFNADDDQEDNVFSDDDSDPSER</sequence>
<evidence type="ECO:0000313" key="5">
    <source>
        <dbReference type="Proteomes" id="UP000785679"/>
    </source>
</evidence>
<dbReference type="Gene3D" id="2.10.220.10">
    <property type="entry name" value="Hormone Receptor, Insulin-like Growth Factor Receptor 1, Chain A, domain 2"/>
    <property type="match status" value="1"/>
</dbReference>
<feature type="transmembrane region" description="Helical" evidence="2">
    <location>
        <begin position="4212"/>
        <end position="4237"/>
    </location>
</feature>
<dbReference type="SMART" id="SM00261">
    <property type="entry name" value="FU"/>
    <property type="match status" value="1"/>
</dbReference>
<feature type="transmembrane region" description="Helical" evidence="2">
    <location>
        <begin position="4243"/>
        <end position="4260"/>
    </location>
</feature>
<feature type="transmembrane region" description="Helical" evidence="2">
    <location>
        <begin position="4319"/>
        <end position="4340"/>
    </location>
</feature>
<keyword evidence="2" id="KW-0472">Membrane</keyword>
<dbReference type="EMBL" id="RRYP01000009">
    <property type="protein sequence ID" value="TNV88247.1"/>
    <property type="molecule type" value="Genomic_DNA"/>
</dbReference>
<name>A0A8J8TA63_HALGN</name>
<keyword evidence="5" id="KW-1185">Reference proteome</keyword>
<feature type="compositionally biased region" description="Acidic residues" evidence="1">
    <location>
        <begin position="4774"/>
        <end position="4792"/>
    </location>
</feature>
<gene>
    <name evidence="4" type="ORF">FGO68_gene13755</name>
</gene>
<protein>
    <recommendedName>
        <fullName evidence="3">DUF7630 domain-containing protein</fullName>
    </recommendedName>
</protein>
<dbReference type="SUPFAM" id="SSF51126">
    <property type="entry name" value="Pectin lyase-like"/>
    <property type="match status" value="2"/>
</dbReference>
<feature type="region of interest" description="Disordered" evidence="1">
    <location>
        <begin position="4522"/>
        <end position="4636"/>
    </location>
</feature>
<dbReference type="PANTHER" id="PTHR11319:SF35">
    <property type="entry name" value="OUTER MEMBRANE PROTEIN PMPC-RELATED"/>
    <property type="match status" value="1"/>
</dbReference>
<dbReference type="CDD" id="cd00064">
    <property type="entry name" value="FU"/>
    <property type="match status" value="1"/>
</dbReference>
<dbReference type="SUPFAM" id="SSF57184">
    <property type="entry name" value="Growth factor receptor domain"/>
    <property type="match status" value="1"/>
</dbReference>
<feature type="compositionally biased region" description="Basic and acidic residues" evidence="1">
    <location>
        <begin position="4589"/>
        <end position="4610"/>
    </location>
</feature>
<keyword evidence="2" id="KW-1133">Transmembrane helix</keyword>
<organism evidence="4 5">
    <name type="scientific">Halteria grandinella</name>
    <dbReference type="NCBI Taxonomy" id="5974"/>
    <lineage>
        <taxon>Eukaryota</taxon>
        <taxon>Sar</taxon>
        <taxon>Alveolata</taxon>
        <taxon>Ciliophora</taxon>
        <taxon>Intramacronucleata</taxon>
        <taxon>Spirotrichea</taxon>
        <taxon>Stichotrichia</taxon>
        <taxon>Sporadotrichida</taxon>
        <taxon>Halteriidae</taxon>
        <taxon>Halteria</taxon>
    </lineage>
</organism>
<keyword evidence="2" id="KW-0812">Transmembrane</keyword>
<feature type="compositionally biased region" description="Basic and acidic residues" evidence="1">
    <location>
        <begin position="4728"/>
        <end position="4746"/>
    </location>
</feature>
<evidence type="ECO:0000256" key="2">
    <source>
        <dbReference type="SAM" id="Phobius"/>
    </source>
</evidence>
<feature type="compositionally biased region" description="Basic and acidic residues" evidence="1">
    <location>
        <begin position="4674"/>
        <end position="4695"/>
    </location>
</feature>
<dbReference type="InterPro" id="IPR006212">
    <property type="entry name" value="Furin_repeat"/>
</dbReference>
<feature type="transmembrane region" description="Helical" evidence="2">
    <location>
        <begin position="4170"/>
        <end position="4191"/>
    </location>
</feature>
<accession>A0A8J8TA63</accession>
<dbReference type="InterPro" id="IPR011050">
    <property type="entry name" value="Pectin_lyase_fold/virulence"/>
</dbReference>
<dbReference type="Pfam" id="PF24633">
    <property type="entry name" value="DUF7630"/>
    <property type="match status" value="1"/>
</dbReference>
<feature type="transmembrane region" description="Helical" evidence="2">
    <location>
        <begin position="4075"/>
        <end position="4103"/>
    </location>
</feature>
<dbReference type="InterPro" id="IPR056047">
    <property type="entry name" value="CRMPA-like_DUF7630"/>
</dbReference>
<feature type="transmembrane region" description="Helical" evidence="2">
    <location>
        <begin position="4280"/>
        <end position="4299"/>
    </location>
</feature>
<feature type="region of interest" description="Disordered" evidence="1">
    <location>
        <begin position="4657"/>
        <end position="4702"/>
    </location>
</feature>
<evidence type="ECO:0000313" key="4">
    <source>
        <dbReference type="EMBL" id="TNV88247.1"/>
    </source>
</evidence>
<feature type="region of interest" description="Disordered" evidence="1">
    <location>
        <begin position="4728"/>
        <end position="4792"/>
    </location>
</feature>
<evidence type="ECO:0000259" key="3">
    <source>
        <dbReference type="Pfam" id="PF24633"/>
    </source>
</evidence>
<feature type="transmembrane region" description="Helical" evidence="2">
    <location>
        <begin position="3981"/>
        <end position="4000"/>
    </location>
</feature>
<feature type="transmembrane region" description="Helical" evidence="2">
    <location>
        <begin position="4012"/>
        <end position="4032"/>
    </location>
</feature>
<evidence type="ECO:0000256" key="1">
    <source>
        <dbReference type="SAM" id="MobiDB-lite"/>
    </source>
</evidence>
<comment type="caution">
    <text evidence="4">The sequence shown here is derived from an EMBL/GenBank/DDBJ whole genome shotgun (WGS) entry which is preliminary data.</text>
</comment>
<proteinExistence type="predicted"/>
<dbReference type="OrthoDB" id="293760at2759"/>
<reference evidence="4" key="1">
    <citation type="submission" date="2019-06" db="EMBL/GenBank/DDBJ databases">
        <authorList>
            <person name="Zheng W."/>
        </authorList>
    </citation>
    <scope>NUCLEOTIDE SEQUENCE</scope>
    <source>
        <strain evidence="4">QDHG01</strain>
    </source>
</reference>
<dbReference type="InterPro" id="IPR009030">
    <property type="entry name" value="Growth_fac_rcpt_cys_sf"/>
</dbReference>
<feature type="compositionally biased region" description="Basic and acidic residues" evidence="1">
    <location>
        <begin position="4561"/>
        <end position="4574"/>
    </location>
</feature>
<dbReference type="PANTHER" id="PTHR11319">
    <property type="entry name" value="G PROTEIN-COUPLED RECEPTOR-RELATED"/>
    <property type="match status" value="1"/>
</dbReference>